<feature type="transmembrane region" description="Helical" evidence="2">
    <location>
        <begin position="227"/>
        <end position="244"/>
    </location>
</feature>
<feature type="compositionally biased region" description="Polar residues" evidence="1">
    <location>
        <begin position="1"/>
        <end position="12"/>
    </location>
</feature>
<accession>A0A811LKR0</accession>
<dbReference type="AlphaFoldDB" id="A0A811LKR0"/>
<evidence type="ECO:0000313" key="3">
    <source>
        <dbReference type="EMBL" id="CAD5228054.1"/>
    </source>
</evidence>
<dbReference type="Proteomes" id="UP000614601">
    <property type="component" value="Unassembled WGS sequence"/>
</dbReference>
<feature type="compositionally biased region" description="Basic and acidic residues" evidence="1">
    <location>
        <begin position="49"/>
        <end position="61"/>
    </location>
</feature>
<dbReference type="EMBL" id="CAJFDH010000006">
    <property type="protein sequence ID" value="CAD5228054.1"/>
    <property type="molecule type" value="Genomic_DNA"/>
</dbReference>
<name>A0A811LKR0_9BILA</name>
<feature type="transmembrane region" description="Helical" evidence="2">
    <location>
        <begin position="141"/>
        <end position="164"/>
    </location>
</feature>
<comment type="caution">
    <text evidence="3">The sequence shown here is derived from an EMBL/GenBank/DDBJ whole genome shotgun (WGS) entry which is preliminary data.</text>
</comment>
<gene>
    <name evidence="3" type="ORF">BOKJ2_LOCUS12486</name>
</gene>
<protein>
    <submittedName>
        <fullName evidence="3">Uncharacterized protein</fullName>
    </submittedName>
</protein>
<organism evidence="3 4">
    <name type="scientific">Bursaphelenchus okinawaensis</name>
    <dbReference type="NCBI Taxonomy" id="465554"/>
    <lineage>
        <taxon>Eukaryota</taxon>
        <taxon>Metazoa</taxon>
        <taxon>Ecdysozoa</taxon>
        <taxon>Nematoda</taxon>
        <taxon>Chromadorea</taxon>
        <taxon>Rhabditida</taxon>
        <taxon>Tylenchina</taxon>
        <taxon>Tylenchomorpha</taxon>
        <taxon>Aphelenchoidea</taxon>
        <taxon>Aphelenchoididae</taxon>
        <taxon>Bursaphelenchus</taxon>
    </lineage>
</organism>
<feature type="transmembrane region" description="Helical" evidence="2">
    <location>
        <begin position="104"/>
        <end position="129"/>
    </location>
</feature>
<dbReference type="EMBL" id="CAJFCW020000006">
    <property type="protein sequence ID" value="CAG9124052.1"/>
    <property type="molecule type" value="Genomic_DNA"/>
</dbReference>
<feature type="transmembrane region" description="Helical" evidence="2">
    <location>
        <begin position="170"/>
        <end position="188"/>
    </location>
</feature>
<keyword evidence="2" id="KW-0812">Transmembrane</keyword>
<sequence>MAKAGSQENPRTYENEASLKLSEEFKPKSQVANPDGSPNPEASPNPEQNGEKSKDSNFKTVRKTVDFEESNKAKKKVMAAIMADKNSHNPEDDPEYVCCWNFKIHFIVLIMAIFFGLCSFISAVERIYTSKVKQRERSNEMLYIGIMLFVTAVANAFLIVGNRLRVKQLYWVYFFLLMTSILFIIIFMDGYVKDTIDALVQDPRKFKTEQQAWAVYDWAVPRVLKAAFTYFVLILHVMISFYVYRDYCFVDAYPRNLKIKK</sequence>
<proteinExistence type="predicted"/>
<keyword evidence="2" id="KW-0472">Membrane</keyword>
<feature type="region of interest" description="Disordered" evidence="1">
    <location>
        <begin position="1"/>
        <end position="61"/>
    </location>
</feature>
<evidence type="ECO:0000256" key="2">
    <source>
        <dbReference type="SAM" id="Phobius"/>
    </source>
</evidence>
<keyword evidence="2" id="KW-1133">Transmembrane helix</keyword>
<evidence type="ECO:0000256" key="1">
    <source>
        <dbReference type="SAM" id="MobiDB-lite"/>
    </source>
</evidence>
<dbReference type="Proteomes" id="UP000783686">
    <property type="component" value="Unassembled WGS sequence"/>
</dbReference>
<reference evidence="3" key="1">
    <citation type="submission" date="2020-09" db="EMBL/GenBank/DDBJ databases">
        <authorList>
            <person name="Kikuchi T."/>
        </authorList>
    </citation>
    <scope>NUCLEOTIDE SEQUENCE</scope>
    <source>
        <strain evidence="3">SH1</strain>
    </source>
</reference>
<evidence type="ECO:0000313" key="4">
    <source>
        <dbReference type="Proteomes" id="UP000614601"/>
    </source>
</evidence>
<keyword evidence="4" id="KW-1185">Reference proteome</keyword>